<evidence type="ECO:0000313" key="2">
    <source>
        <dbReference type="Proteomes" id="UP001172386"/>
    </source>
</evidence>
<name>A0ACC3AIP3_9EURO</name>
<reference evidence="1" key="1">
    <citation type="submission" date="2022-10" db="EMBL/GenBank/DDBJ databases">
        <title>Culturing micro-colonial fungi from biological soil crusts in the Mojave desert and describing Neophaeococcomyces mojavensis, and introducing the new genera and species Taxawa tesnikishii.</title>
        <authorList>
            <person name="Kurbessoian T."/>
            <person name="Stajich J.E."/>
        </authorList>
    </citation>
    <scope>NUCLEOTIDE SEQUENCE</scope>
    <source>
        <strain evidence="1">JES_112</strain>
    </source>
</reference>
<dbReference type="EMBL" id="JAPDRQ010000011">
    <property type="protein sequence ID" value="KAJ9663009.1"/>
    <property type="molecule type" value="Genomic_DNA"/>
</dbReference>
<accession>A0ACC3AIP3</accession>
<keyword evidence="2" id="KW-1185">Reference proteome</keyword>
<evidence type="ECO:0000313" key="1">
    <source>
        <dbReference type="EMBL" id="KAJ9663009.1"/>
    </source>
</evidence>
<protein>
    <submittedName>
        <fullName evidence="1">Uncharacterized protein</fullName>
    </submittedName>
</protein>
<sequence length="665" mass="73244">MASVIFHVLLLIELAVAQFVAEPTNFTTKTGHAGINVRYKEVPAGICEQDPNVKSYSGFADVAEDQHIFWWFFEARNVDPTTAPLTIWINGGPGSSSMIGLFQELGPCGVDYDGNVYNNPYSWSNISNMIFIDQPTTTGLSYSIPVPGYTDASSGNIVALPNATCPDYADPSTCGTYNVYNTTLTANSTVAAAPNFYLTLQAFTGAFPQYAQNGVYFTTESYGGHYGPIFSRYILEQNAVNATGTAPIDLRAVLIGNGWFNPILQYEAYYNFASNYSTQLHQGGNTYGIHYNASIDNYVYNNMYGAHNCLDQLLDCNAHPYATNASDGTGNNICNAADNFCYAQVEYPYDTVFGRDEYDIRYLTPSPFPYAFYVDYLNSEDVQAAIGAFTNFSESSSVTSTAFGSTGDDAREIGVTAAVEYLIDHNVTFVMYFGDADYNCNWFGGEAFSKTLSNVAAYTNGSAGFVNISTSDAIVHGQVKSAGKFSFVRIYESGHEVPFYQPLVSLEMVNRTINGLDIATGQTILTSSYITKGPVDTTFNNTGSTVTFDILPLNATYNVTTNQPNPPYNVTAAAAASRRLLTRYDRALLDAEKINSRINKRMREARDVDVSKWKAHERDVMPLHYGRDAEGRRKTGRFALFADGAKGRKHSHGHHETRRRAEPRR</sequence>
<comment type="caution">
    <text evidence="1">The sequence shown here is derived from an EMBL/GenBank/DDBJ whole genome shotgun (WGS) entry which is preliminary data.</text>
</comment>
<dbReference type="Proteomes" id="UP001172386">
    <property type="component" value="Unassembled WGS sequence"/>
</dbReference>
<proteinExistence type="predicted"/>
<organism evidence="1 2">
    <name type="scientific">Neophaeococcomyces mojaviensis</name>
    <dbReference type="NCBI Taxonomy" id="3383035"/>
    <lineage>
        <taxon>Eukaryota</taxon>
        <taxon>Fungi</taxon>
        <taxon>Dikarya</taxon>
        <taxon>Ascomycota</taxon>
        <taxon>Pezizomycotina</taxon>
        <taxon>Eurotiomycetes</taxon>
        <taxon>Chaetothyriomycetidae</taxon>
        <taxon>Chaetothyriales</taxon>
        <taxon>Chaetothyriales incertae sedis</taxon>
        <taxon>Neophaeococcomyces</taxon>
    </lineage>
</organism>
<gene>
    <name evidence="1" type="ORF">H2198_001001</name>
</gene>